<evidence type="ECO:0000313" key="2">
    <source>
        <dbReference type="EMBL" id="SMO73397.1"/>
    </source>
</evidence>
<dbReference type="InterPro" id="IPR058207">
    <property type="entry name" value="PID_CTERM"/>
</dbReference>
<keyword evidence="1" id="KW-1133">Transmembrane helix</keyword>
<dbReference type="AlphaFoldDB" id="A0A521DNT4"/>
<dbReference type="OrthoDB" id="10003694at2"/>
<name>A0A521DNT4_9BACT</name>
<accession>A0A521DNT4</accession>
<dbReference type="NCBIfam" id="NF046080">
    <property type="entry name" value="PID_CTERM"/>
    <property type="match status" value="1"/>
</dbReference>
<dbReference type="EMBL" id="FXTP01000009">
    <property type="protein sequence ID" value="SMO73397.1"/>
    <property type="molecule type" value="Genomic_DNA"/>
</dbReference>
<dbReference type="Proteomes" id="UP000317557">
    <property type="component" value="Unassembled WGS sequence"/>
</dbReference>
<evidence type="ECO:0000313" key="3">
    <source>
        <dbReference type="Proteomes" id="UP000317557"/>
    </source>
</evidence>
<reference evidence="2 3" key="1">
    <citation type="submission" date="2017-05" db="EMBL/GenBank/DDBJ databases">
        <authorList>
            <person name="Varghese N."/>
            <person name="Submissions S."/>
        </authorList>
    </citation>
    <scope>NUCLEOTIDE SEQUENCE [LARGE SCALE GENOMIC DNA]</scope>
    <source>
        <strain evidence="2 3">DSM 21985</strain>
    </source>
</reference>
<proteinExistence type="predicted"/>
<organism evidence="2 3">
    <name type="scientific">Gracilimonas mengyeensis</name>
    <dbReference type="NCBI Taxonomy" id="1302730"/>
    <lineage>
        <taxon>Bacteria</taxon>
        <taxon>Pseudomonadati</taxon>
        <taxon>Balneolota</taxon>
        <taxon>Balneolia</taxon>
        <taxon>Balneolales</taxon>
        <taxon>Balneolaceae</taxon>
        <taxon>Gracilimonas</taxon>
    </lineage>
</organism>
<feature type="transmembrane region" description="Helical" evidence="1">
    <location>
        <begin position="33"/>
        <end position="53"/>
    </location>
</feature>
<dbReference type="RefSeq" id="WP_142454673.1">
    <property type="nucleotide sequence ID" value="NZ_FXTP01000009.1"/>
</dbReference>
<keyword evidence="1" id="KW-0472">Membrane</keyword>
<keyword evidence="3" id="KW-1185">Reference proteome</keyword>
<evidence type="ECO:0000256" key="1">
    <source>
        <dbReference type="SAM" id="Phobius"/>
    </source>
</evidence>
<keyword evidence="1" id="KW-0812">Transmembrane</keyword>
<protein>
    <submittedName>
        <fullName evidence="2">Uncharacterized protein</fullName>
    </submittedName>
</protein>
<sequence length="68" mass="7331">MKTTIYIVLSFVFSLLLIQLLMAQPPGLPQTPSQAPIDGGLALLAAAGGGYALKKLRDRKKMDDNIDM</sequence>
<gene>
    <name evidence="2" type="ORF">SAMN06265219_10922</name>
</gene>